<reference evidence="4 5" key="1">
    <citation type="journal article" date="2009" name="Genome Res.">
        <title>Comparative genomics of the fungal pathogens Candida dubliniensis and Candida albicans.</title>
        <authorList>
            <person name="Jackson A.P."/>
            <person name="Gamble J.A."/>
            <person name="Yeomans T."/>
            <person name="Moran G.P."/>
            <person name="Saunders D."/>
            <person name="Harris D."/>
            <person name="Aslett M."/>
            <person name="Barrell J.F."/>
            <person name="Butler G."/>
            <person name="Citiulo F."/>
            <person name="Coleman D.C."/>
            <person name="de Groot P.W.J."/>
            <person name="Goodwin T.J."/>
            <person name="Quail M.A."/>
            <person name="McQuillan J."/>
            <person name="Munro C.A."/>
            <person name="Pain A."/>
            <person name="Poulter R.T."/>
            <person name="Rajandream M.A."/>
            <person name="Renauld H."/>
            <person name="Spiering M.J."/>
            <person name="Tivey A."/>
            <person name="Gow N.A.R."/>
            <person name="Barrell B."/>
            <person name="Sullivan D.J."/>
            <person name="Berriman M."/>
        </authorList>
    </citation>
    <scope>NUCLEOTIDE SEQUENCE [LARGE SCALE GENOMIC DNA]</scope>
    <source>
        <strain evidence="5">CD36 / ATCC MYA-646 / CBS 7987 / NCPF 3949 / NRRL Y-17841</strain>
    </source>
</reference>
<feature type="compositionally biased region" description="Low complexity" evidence="2">
    <location>
        <begin position="312"/>
        <end position="328"/>
    </location>
</feature>
<feature type="compositionally biased region" description="Polar residues" evidence="2">
    <location>
        <begin position="1"/>
        <end position="16"/>
    </location>
</feature>
<evidence type="ECO:0000256" key="2">
    <source>
        <dbReference type="SAM" id="MobiDB-lite"/>
    </source>
</evidence>
<dbReference type="EMBL" id="FM992691">
    <property type="protein sequence ID" value="CAX42065.1"/>
    <property type="molecule type" value="Genomic_DNA"/>
</dbReference>
<dbReference type="VEuPathDB" id="FungiDB:CD36_41850"/>
<feature type="region of interest" description="Disordered" evidence="2">
    <location>
        <begin position="409"/>
        <end position="435"/>
    </location>
</feature>
<accession>B9WFP6</accession>
<feature type="compositionally biased region" description="Basic and acidic residues" evidence="2">
    <location>
        <begin position="294"/>
        <end position="307"/>
    </location>
</feature>
<feature type="compositionally biased region" description="Acidic residues" evidence="2">
    <location>
        <begin position="412"/>
        <end position="433"/>
    </location>
</feature>
<protein>
    <recommendedName>
        <fullName evidence="6">Topoisomerase I damage affected protein 11</fullName>
    </recommendedName>
</protein>
<evidence type="ECO:0000313" key="5">
    <source>
        <dbReference type="Proteomes" id="UP000002605"/>
    </source>
</evidence>
<proteinExistence type="predicted"/>
<evidence type="ECO:0008006" key="6">
    <source>
        <dbReference type="Google" id="ProtNLM"/>
    </source>
</evidence>
<dbReference type="eggNOG" id="ENOG502SETW">
    <property type="taxonomic scope" value="Eukaryota"/>
</dbReference>
<feature type="region of interest" description="Disordered" evidence="2">
    <location>
        <begin position="294"/>
        <end position="352"/>
    </location>
</feature>
<name>B9WFP6_CANDC</name>
<dbReference type="OrthoDB" id="4036304at2759"/>
<feature type="compositionally biased region" description="Low complexity" evidence="2">
    <location>
        <begin position="205"/>
        <end position="218"/>
    </location>
</feature>
<sequence>MTSIMTANSPELTRTSSIRRDTRNSKTTPRKSTTSSLNQPLEFKIKRSSSLSSNATSSSEASVKRSSSLRNSTSTNKGLNIFAVSPLPNSATCETPTERISHQRKLSSYASPTLTQVSESNFPNDNQNLRYDVPLPSQDKLIAMDIDEQLRYLALKEMCIVELKDNINNLNNKLKYHNKELHKLREIIQRSLYKELSSESTATKNNQSQNNRPRQNSNPRDEAIARTRTRRRSSLFHDNREDHLDVSPSNSISNASTSQESSSKLWSGLTKPLDLIQQFDSMLQNEFEKSLINERDQKRQLHSDNRKRLSHQSKSSEGSISSIGSITSPLQAKSKAFEQKKSNSNNRTTTDDMLQNVSSSIWSFVNDVKNNVLSSLNEVESETRSKPTAMYNLETGSAVDIRGPRKLVANESEGDSDTDLLEPVASDDEDNLETLDLSIYRR</sequence>
<dbReference type="AlphaFoldDB" id="B9WFP6"/>
<feature type="compositionally biased region" description="Basic and acidic residues" evidence="2">
    <location>
        <begin position="235"/>
        <end position="245"/>
    </location>
</feature>
<feature type="compositionally biased region" description="Low complexity" evidence="2">
    <location>
        <begin position="48"/>
        <end position="77"/>
    </location>
</feature>
<evidence type="ECO:0000256" key="1">
    <source>
        <dbReference type="SAM" id="Coils"/>
    </source>
</evidence>
<feature type="region of interest" description="Disordered" evidence="2">
    <location>
        <begin position="198"/>
        <end position="263"/>
    </location>
</feature>
<evidence type="ECO:0000313" key="4">
    <source>
        <dbReference type="EMBL" id="CAX42065.1"/>
    </source>
</evidence>
<feature type="compositionally biased region" description="Polar residues" evidence="2">
    <location>
        <begin position="342"/>
        <end position="352"/>
    </location>
</feature>
<dbReference type="Proteomes" id="UP000002605">
    <property type="component" value="Chromosome 4"/>
</dbReference>
<feature type="coiled-coil region" evidence="1">
    <location>
        <begin position="153"/>
        <end position="187"/>
    </location>
</feature>
<keyword evidence="1" id="KW-0175">Coiled coil</keyword>
<feature type="compositionally biased region" description="Low complexity" evidence="2">
    <location>
        <begin position="247"/>
        <end position="263"/>
    </location>
</feature>
<gene>
    <name evidence="3" type="ordered locus">Cd36_41850</name>
    <name evidence="4" type="ORF">CD36_41850</name>
</gene>
<dbReference type="RefSeq" id="XP_002419850.1">
    <property type="nucleotide sequence ID" value="XM_002419805.1"/>
</dbReference>
<keyword evidence="5" id="KW-1185">Reference proteome</keyword>
<evidence type="ECO:0000313" key="3">
    <source>
        <dbReference type="CGD" id="CAL0000169125"/>
    </source>
</evidence>
<dbReference type="GeneID" id="8047447"/>
<feature type="compositionally biased region" description="Low complexity" evidence="2">
    <location>
        <begin position="25"/>
        <end position="36"/>
    </location>
</feature>
<dbReference type="HOGENOM" id="CLU_046869_0_0_1"/>
<dbReference type="KEGG" id="cdu:CD36_41850"/>
<feature type="region of interest" description="Disordered" evidence="2">
    <location>
        <begin position="1"/>
        <end position="108"/>
    </location>
</feature>
<organism evidence="4 5">
    <name type="scientific">Candida dubliniensis (strain CD36 / ATCC MYA-646 / CBS 7987 / NCPF 3949 / NRRL Y-17841)</name>
    <name type="common">Yeast</name>
    <dbReference type="NCBI Taxonomy" id="573826"/>
    <lineage>
        <taxon>Eukaryota</taxon>
        <taxon>Fungi</taxon>
        <taxon>Dikarya</taxon>
        <taxon>Ascomycota</taxon>
        <taxon>Saccharomycotina</taxon>
        <taxon>Pichiomycetes</taxon>
        <taxon>Debaryomycetaceae</taxon>
        <taxon>Candida/Lodderomyces clade</taxon>
        <taxon>Candida</taxon>
    </lineage>
</organism>
<dbReference type="CGD" id="CAL0000169125">
    <property type="gene designation" value="Cd36_41850"/>
</dbReference>